<reference evidence="2 3" key="1">
    <citation type="submission" date="2023-08" db="EMBL/GenBank/DDBJ databases">
        <authorList>
            <person name="Palmer J.M."/>
        </authorList>
    </citation>
    <scope>NUCLEOTIDE SEQUENCE [LARGE SCALE GENOMIC DNA]</scope>
    <source>
        <strain evidence="2 3">TWF481</strain>
    </source>
</reference>
<accession>A0AAV9VYS3</accession>
<name>A0AAV9VYS3_9PEZI</name>
<proteinExistence type="predicted"/>
<dbReference type="EMBL" id="JAVHJL010000008">
    <property type="protein sequence ID" value="KAK6498370.1"/>
    <property type="molecule type" value="Genomic_DNA"/>
</dbReference>
<organism evidence="2 3">
    <name type="scientific">Arthrobotrys musiformis</name>
    <dbReference type="NCBI Taxonomy" id="47236"/>
    <lineage>
        <taxon>Eukaryota</taxon>
        <taxon>Fungi</taxon>
        <taxon>Dikarya</taxon>
        <taxon>Ascomycota</taxon>
        <taxon>Pezizomycotina</taxon>
        <taxon>Orbiliomycetes</taxon>
        <taxon>Orbiliales</taxon>
        <taxon>Orbiliaceae</taxon>
        <taxon>Arthrobotrys</taxon>
    </lineage>
</organism>
<gene>
    <name evidence="2" type="ORF">TWF481_010962</name>
</gene>
<evidence type="ECO:0000313" key="2">
    <source>
        <dbReference type="EMBL" id="KAK6498370.1"/>
    </source>
</evidence>
<evidence type="ECO:0000313" key="3">
    <source>
        <dbReference type="Proteomes" id="UP001370758"/>
    </source>
</evidence>
<dbReference type="Gene3D" id="1.20.1280.50">
    <property type="match status" value="1"/>
</dbReference>
<sequence>MPDPSSSCLFSIPEILELVLQHVPPLDLLSSCRAVCRTWNDIISTSWTLKYYATTGLDSDQYLLGVPRPELTPAARDILSLFWRRLYTFLNTVELGNPKFLPGLYKLYTSFEYPFQNIITVRPPQGRKRDFNFHKITFRRVLRSRDRDAEERRRSVFEKVFGQNGGYEELQAGTHPLRNIAYALCERAHHLEPERFLSLSHHGDFYAFYGDPTYFKPTAVRFKIKHPRTVETSVGPFRGERQPLDIEKCVQVEFLRGEPFSVSIKHIGTIIVERD</sequence>
<feature type="domain" description="F-box" evidence="1">
    <location>
        <begin position="13"/>
        <end position="46"/>
    </location>
</feature>
<evidence type="ECO:0000259" key="1">
    <source>
        <dbReference type="Pfam" id="PF00646"/>
    </source>
</evidence>
<dbReference type="Pfam" id="PF00646">
    <property type="entry name" value="F-box"/>
    <property type="match status" value="1"/>
</dbReference>
<dbReference type="InterPro" id="IPR001810">
    <property type="entry name" value="F-box_dom"/>
</dbReference>
<protein>
    <recommendedName>
        <fullName evidence="1">F-box domain-containing protein</fullName>
    </recommendedName>
</protein>
<dbReference type="InterPro" id="IPR036047">
    <property type="entry name" value="F-box-like_dom_sf"/>
</dbReference>
<dbReference type="SUPFAM" id="SSF81383">
    <property type="entry name" value="F-box domain"/>
    <property type="match status" value="1"/>
</dbReference>
<comment type="caution">
    <text evidence="2">The sequence shown here is derived from an EMBL/GenBank/DDBJ whole genome shotgun (WGS) entry which is preliminary data.</text>
</comment>
<dbReference type="AlphaFoldDB" id="A0AAV9VYS3"/>
<keyword evidence="3" id="KW-1185">Reference proteome</keyword>
<dbReference type="Proteomes" id="UP001370758">
    <property type="component" value="Unassembled WGS sequence"/>
</dbReference>